<protein>
    <submittedName>
        <fullName evidence="1">Uncharacterized protein</fullName>
    </submittedName>
</protein>
<reference evidence="1 2" key="1">
    <citation type="submission" date="2014-04" db="EMBL/GenBank/DDBJ databases">
        <authorList>
            <consortium name="DOE Joint Genome Institute"/>
            <person name="Kuo A."/>
            <person name="Tarkka M."/>
            <person name="Buscot F."/>
            <person name="Kohler A."/>
            <person name="Nagy L.G."/>
            <person name="Floudas D."/>
            <person name="Copeland A."/>
            <person name="Barry K.W."/>
            <person name="Cichocki N."/>
            <person name="Veneault-Fourrey C."/>
            <person name="LaButti K."/>
            <person name="Lindquist E.A."/>
            <person name="Lipzen A."/>
            <person name="Lundell T."/>
            <person name="Morin E."/>
            <person name="Murat C."/>
            <person name="Sun H."/>
            <person name="Tunlid A."/>
            <person name="Henrissat B."/>
            <person name="Grigoriev I.V."/>
            <person name="Hibbett D.S."/>
            <person name="Martin F."/>
            <person name="Nordberg H.P."/>
            <person name="Cantor M.N."/>
            <person name="Hua S.X."/>
        </authorList>
    </citation>
    <scope>NUCLEOTIDE SEQUENCE [LARGE SCALE GENOMIC DNA]</scope>
    <source>
        <strain evidence="1 2">F 1598</strain>
    </source>
</reference>
<dbReference type="AlphaFoldDB" id="A0A0C3EZM7"/>
<proteinExistence type="predicted"/>
<dbReference type="Proteomes" id="UP000054166">
    <property type="component" value="Unassembled WGS sequence"/>
</dbReference>
<dbReference type="InParanoid" id="A0A0C3EZM7"/>
<dbReference type="HOGENOM" id="CLU_1619657_0_0_1"/>
<evidence type="ECO:0000313" key="1">
    <source>
        <dbReference type="EMBL" id="KIM78000.1"/>
    </source>
</evidence>
<sequence length="164" mass="18220">MWPAFTSYCIHFNGMYVKFIPLHGCHSTSLLCYTKVCLHRRGFPWPCRTDWAPFVLISSRNVTESLNYRVLLTGSSSCFHIGAQALGPRLSSESQNQGNGSPPDLKIRTLHALSLRSISIPLSSSPLGHVHAASAPYRPLPPQHSAIRMRILDELGSRGRLPRS</sequence>
<gene>
    <name evidence="1" type="ORF">PILCRDRAFT_608080</name>
</gene>
<dbReference type="EMBL" id="KN833020">
    <property type="protein sequence ID" value="KIM78000.1"/>
    <property type="molecule type" value="Genomic_DNA"/>
</dbReference>
<reference evidence="2" key="2">
    <citation type="submission" date="2015-01" db="EMBL/GenBank/DDBJ databases">
        <title>Evolutionary Origins and Diversification of the Mycorrhizal Mutualists.</title>
        <authorList>
            <consortium name="DOE Joint Genome Institute"/>
            <consortium name="Mycorrhizal Genomics Consortium"/>
            <person name="Kohler A."/>
            <person name="Kuo A."/>
            <person name="Nagy L.G."/>
            <person name="Floudas D."/>
            <person name="Copeland A."/>
            <person name="Barry K.W."/>
            <person name="Cichocki N."/>
            <person name="Veneault-Fourrey C."/>
            <person name="LaButti K."/>
            <person name="Lindquist E.A."/>
            <person name="Lipzen A."/>
            <person name="Lundell T."/>
            <person name="Morin E."/>
            <person name="Murat C."/>
            <person name="Riley R."/>
            <person name="Ohm R."/>
            <person name="Sun H."/>
            <person name="Tunlid A."/>
            <person name="Henrissat B."/>
            <person name="Grigoriev I.V."/>
            <person name="Hibbett D.S."/>
            <person name="Martin F."/>
        </authorList>
    </citation>
    <scope>NUCLEOTIDE SEQUENCE [LARGE SCALE GENOMIC DNA]</scope>
    <source>
        <strain evidence="2">F 1598</strain>
    </source>
</reference>
<name>A0A0C3EZM7_PILCF</name>
<keyword evidence="2" id="KW-1185">Reference proteome</keyword>
<organism evidence="1 2">
    <name type="scientific">Piloderma croceum (strain F 1598)</name>
    <dbReference type="NCBI Taxonomy" id="765440"/>
    <lineage>
        <taxon>Eukaryota</taxon>
        <taxon>Fungi</taxon>
        <taxon>Dikarya</taxon>
        <taxon>Basidiomycota</taxon>
        <taxon>Agaricomycotina</taxon>
        <taxon>Agaricomycetes</taxon>
        <taxon>Agaricomycetidae</taxon>
        <taxon>Atheliales</taxon>
        <taxon>Atheliaceae</taxon>
        <taxon>Piloderma</taxon>
    </lineage>
</organism>
<evidence type="ECO:0000313" key="2">
    <source>
        <dbReference type="Proteomes" id="UP000054166"/>
    </source>
</evidence>
<accession>A0A0C3EZM7</accession>